<feature type="transmembrane region" description="Helical" evidence="5">
    <location>
        <begin position="6"/>
        <end position="25"/>
    </location>
</feature>
<feature type="transmembrane region" description="Helical" evidence="5">
    <location>
        <begin position="37"/>
        <end position="61"/>
    </location>
</feature>
<organism evidence="6 7">
    <name type="scientific">Paenibacillus foliorum</name>
    <dbReference type="NCBI Taxonomy" id="2654974"/>
    <lineage>
        <taxon>Bacteria</taxon>
        <taxon>Bacillati</taxon>
        <taxon>Bacillota</taxon>
        <taxon>Bacilli</taxon>
        <taxon>Bacillales</taxon>
        <taxon>Paenibacillaceae</taxon>
        <taxon>Paenibacillus</taxon>
    </lineage>
</organism>
<dbReference type="AlphaFoldDB" id="A0A972GLX9"/>
<evidence type="ECO:0000313" key="6">
    <source>
        <dbReference type="EMBL" id="NOU93221.1"/>
    </source>
</evidence>
<comment type="subcellular location">
    <subcellularLocation>
        <location evidence="1">Membrane</location>
        <topology evidence="1">Multi-pass membrane protein</topology>
    </subcellularLocation>
</comment>
<dbReference type="InterPro" id="IPR032808">
    <property type="entry name" value="DoxX"/>
</dbReference>
<dbReference type="Proteomes" id="UP000641588">
    <property type="component" value="Unassembled WGS sequence"/>
</dbReference>
<dbReference type="RefSeq" id="WP_171651424.1">
    <property type="nucleotide sequence ID" value="NZ_WHOD01000045.1"/>
</dbReference>
<keyword evidence="4 5" id="KW-0472">Membrane</keyword>
<name>A0A972GLX9_9BACL</name>
<dbReference type="Pfam" id="PF13564">
    <property type="entry name" value="DoxX_2"/>
    <property type="match status" value="1"/>
</dbReference>
<protein>
    <submittedName>
        <fullName evidence="6">DoxX family membrane protein</fullName>
    </submittedName>
</protein>
<gene>
    <name evidence="6" type="ORF">GC093_08305</name>
</gene>
<keyword evidence="3 5" id="KW-1133">Transmembrane helix</keyword>
<dbReference type="GO" id="GO:0016020">
    <property type="term" value="C:membrane"/>
    <property type="evidence" value="ECO:0007669"/>
    <property type="project" value="UniProtKB-SubCell"/>
</dbReference>
<evidence type="ECO:0000256" key="1">
    <source>
        <dbReference type="ARBA" id="ARBA00004141"/>
    </source>
</evidence>
<feature type="transmembrane region" description="Helical" evidence="5">
    <location>
        <begin position="95"/>
        <end position="115"/>
    </location>
</feature>
<evidence type="ECO:0000256" key="2">
    <source>
        <dbReference type="ARBA" id="ARBA00022692"/>
    </source>
</evidence>
<evidence type="ECO:0000313" key="7">
    <source>
        <dbReference type="Proteomes" id="UP000641588"/>
    </source>
</evidence>
<sequence>MQLTAILLQILLALAFLYFGTQILLRKMEASFVHFGLPAFFNTLTGSVEIIGVFGLIIGIWFPIMAIYSGIWLGITMICGALAHLVLGRDPISKAFLSLFLLVLCAVVVLLNLSLL</sequence>
<comment type="caution">
    <text evidence="6">The sequence shown here is derived from an EMBL/GenBank/DDBJ whole genome shotgun (WGS) entry which is preliminary data.</text>
</comment>
<keyword evidence="2 5" id="KW-0812">Transmembrane</keyword>
<dbReference type="EMBL" id="WHOD01000045">
    <property type="protein sequence ID" value="NOU93221.1"/>
    <property type="molecule type" value="Genomic_DNA"/>
</dbReference>
<evidence type="ECO:0000256" key="5">
    <source>
        <dbReference type="SAM" id="Phobius"/>
    </source>
</evidence>
<proteinExistence type="predicted"/>
<reference evidence="6" key="1">
    <citation type="submission" date="2019-10" db="EMBL/GenBank/DDBJ databases">
        <title>Description of Paenibacillus glebae sp. nov.</title>
        <authorList>
            <person name="Carlier A."/>
            <person name="Qi S."/>
        </authorList>
    </citation>
    <scope>NUCLEOTIDE SEQUENCE</scope>
    <source>
        <strain evidence="6">LMG 31456</strain>
    </source>
</reference>
<keyword evidence="7" id="KW-1185">Reference proteome</keyword>
<feature type="transmembrane region" description="Helical" evidence="5">
    <location>
        <begin position="67"/>
        <end position="88"/>
    </location>
</feature>
<evidence type="ECO:0000256" key="3">
    <source>
        <dbReference type="ARBA" id="ARBA00022989"/>
    </source>
</evidence>
<evidence type="ECO:0000256" key="4">
    <source>
        <dbReference type="ARBA" id="ARBA00023136"/>
    </source>
</evidence>
<accession>A0A972GLX9</accession>